<protein>
    <submittedName>
        <fullName evidence="7">Uncharacterized protein</fullName>
    </submittedName>
</protein>
<sequence length="212" mass="23979">MVAIETSQEIQKYEQFLRETVQPDLLKAIEERNKLSEECEQYNSLLVTCSKIKAANLKSTELRVDIGQRVFVNAQVDNCEKVIVKLTDDLFAELTIDRAIIFIEKRITLLKKEIERLGTVAANCQSTMTLMLSMPSHQTHLKPTTVKSLLTIGSRGKRKLAINQETLAVLSALINLLTRELLLRCSKANTKGQQICLNDFKKVIAQLMLDFA</sequence>
<evidence type="ECO:0000256" key="5">
    <source>
        <dbReference type="ARBA" id="ARBA00023125"/>
    </source>
</evidence>
<keyword evidence="5" id="KW-0238">DNA-binding</keyword>
<dbReference type="SUPFAM" id="SSF46579">
    <property type="entry name" value="Prefoldin"/>
    <property type="match status" value="1"/>
</dbReference>
<dbReference type="AlphaFoldDB" id="A0A8S1H8M8"/>
<dbReference type="GO" id="GO:0051082">
    <property type="term" value="F:unfolded protein binding"/>
    <property type="evidence" value="ECO:0007669"/>
    <property type="project" value="InterPro"/>
</dbReference>
<dbReference type="CDD" id="cd23158">
    <property type="entry name" value="Prefoldin_UXT"/>
    <property type="match status" value="1"/>
</dbReference>
<evidence type="ECO:0000256" key="6">
    <source>
        <dbReference type="ARBA" id="ARBA00023204"/>
    </source>
</evidence>
<dbReference type="OrthoDB" id="433124at2759"/>
<dbReference type="Proteomes" id="UP000835052">
    <property type="component" value="Unassembled WGS sequence"/>
</dbReference>
<evidence type="ECO:0000256" key="3">
    <source>
        <dbReference type="ARBA" id="ARBA00011695"/>
    </source>
</evidence>
<evidence type="ECO:0000313" key="7">
    <source>
        <dbReference type="EMBL" id="CAD6192806.1"/>
    </source>
</evidence>
<dbReference type="GO" id="GO:1990113">
    <property type="term" value="P:RNA polymerase I assembly"/>
    <property type="evidence" value="ECO:0007669"/>
    <property type="project" value="TreeGrafter"/>
</dbReference>
<proteinExistence type="inferred from homology"/>
<comment type="subunit">
    <text evidence="3">Heterohexamer of two PFD-alpha type and four PFD-beta type subunits.</text>
</comment>
<reference evidence="7" key="1">
    <citation type="submission" date="2020-10" db="EMBL/GenBank/DDBJ databases">
        <authorList>
            <person name="Kikuchi T."/>
        </authorList>
    </citation>
    <scope>NUCLEOTIDE SEQUENCE</scope>
    <source>
        <strain evidence="7">NKZ352</strain>
    </source>
</reference>
<dbReference type="InterPro" id="IPR018552">
    <property type="entry name" value="CENP-X"/>
</dbReference>
<dbReference type="InterPro" id="IPR011599">
    <property type="entry name" value="PFD_alpha_archaea"/>
</dbReference>
<dbReference type="GO" id="GO:0006457">
    <property type="term" value="P:protein folding"/>
    <property type="evidence" value="ECO:0007669"/>
    <property type="project" value="InterPro"/>
</dbReference>
<dbReference type="GO" id="GO:0051382">
    <property type="term" value="P:kinetochore assembly"/>
    <property type="evidence" value="ECO:0007669"/>
    <property type="project" value="InterPro"/>
</dbReference>
<organism evidence="7 8">
    <name type="scientific">Caenorhabditis auriculariae</name>
    <dbReference type="NCBI Taxonomy" id="2777116"/>
    <lineage>
        <taxon>Eukaryota</taxon>
        <taxon>Metazoa</taxon>
        <taxon>Ecdysozoa</taxon>
        <taxon>Nematoda</taxon>
        <taxon>Chromadorea</taxon>
        <taxon>Rhabditida</taxon>
        <taxon>Rhabditina</taxon>
        <taxon>Rhabditomorpha</taxon>
        <taxon>Rhabditoidea</taxon>
        <taxon>Rhabditidae</taxon>
        <taxon>Peloderinae</taxon>
        <taxon>Caenorhabditis</taxon>
    </lineage>
</organism>
<dbReference type="EMBL" id="CAJGYM010000030">
    <property type="protein sequence ID" value="CAD6192806.1"/>
    <property type="molecule type" value="Genomic_DNA"/>
</dbReference>
<evidence type="ECO:0000256" key="1">
    <source>
        <dbReference type="ARBA" id="ARBA00009359"/>
    </source>
</evidence>
<evidence type="ECO:0000256" key="2">
    <source>
        <dbReference type="ARBA" id="ARBA00010048"/>
    </source>
</evidence>
<gene>
    <name evidence="7" type="ORF">CAUJ_LOCUS8725</name>
</gene>
<dbReference type="InterPro" id="IPR004127">
    <property type="entry name" value="Prefoldin_subunit_alpha"/>
</dbReference>
<keyword evidence="4" id="KW-0227">DNA damage</keyword>
<dbReference type="PANTHER" id="PTHR12674:SF5">
    <property type="entry name" value="SPINDLE AND KINETOCHORE-ASSOCIATED PROTEIN 2"/>
    <property type="match status" value="1"/>
</dbReference>
<comment type="caution">
    <text evidence="7">The sequence shown here is derived from an EMBL/GenBank/DDBJ whole genome shotgun (WGS) entry which is preliminary data.</text>
</comment>
<dbReference type="GO" id="GO:1990115">
    <property type="term" value="P:RNA polymerase III assembly"/>
    <property type="evidence" value="ECO:0007669"/>
    <property type="project" value="TreeGrafter"/>
</dbReference>
<dbReference type="GO" id="GO:0006281">
    <property type="term" value="P:DNA repair"/>
    <property type="evidence" value="ECO:0007669"/>
    <property type="project" value="UniProtKB-KW"/>
</dbReference>
<accession>A0A8S1H8M8</accession>
<dbReference type="GO" id="GO:0016272">
    <property type="term" value="C:prefoldin complex"/>
    <property type="evidence" value="ECO:0007669"/>
    <property type="project" value="InterPro"/>
</dbReference>
<comment type="similarity">
    <text evidence="1">Belongs to the CENP-X/MHF2 family.</text>
</comment>
<dbReference type="GO" id="GO:0003677">
    <property type="term" value="F:DNA binding"/>
    <property type="evidence" value="ECO:0007669"/>
    <property type="project" value="UniProtKB-KW"/>
</dbReference>
<evidence type="ECO:0000313" key="8">
    <source>
        <dbReference type="Proteomes" id="UP000835052"/>
    </source>
</evidence>
<keyword evidence="6" id="KW-0234">DNA repair</keyword>
<dbReference type="Pfam" id="PF09415">
    <property type="entry name" value="CENP-X"/>
    <property type="match status" value="1"/>
</dbReference>
<dbReference type="GO" id="GO:1990114">
    <property type="term" value="P:RNA polymerase II core complex assembly"/>
    <property type="evidence" value="ECO:0007669"/>
    <property type="project" value="TreeGrafter"/>
</dbReference>
<dbReference type="InterPro" id="IPR009053">
    <property type="entry name" value="Prefoldin"/>
</dbReference>
<dbReference type="Pfam" id="PF02996">
    <property type="entry name" value="Prefoldin"/>
    <property type="match status" value="1"/>
</dbReference>
<comment type="similarity">
    <text evidence="2">Belongs to the prefoldin subunit alpha family.</text>
</comment>
<dbReference type="Gene3D" id="1.10.287.370">
    <property type="match status" value="1"/>
</dbReference>
<dbReference type="PANTHER" id="PTHR12674">
    <property type="entry name" value="PREFOLDIN SUBUNIT 5"/>
    <property type="match status" value="1"/>
</dbReference>
<keyword evidence="8" id="KW-1185">Reference proteome</keyword>
<name>A0A8S1H8M8_9PELO</name>
<evidence type="ECO:0000256" key="4">
    <source>
        <dbReference type="ARBA" id="ARBA00022763"/>
    </source>
</evidence>
<dbReference type="GO" id="GO:0005737">
    <property type="term" value="C:cytoplasm"/>
    <property type="evidence" value="ECO:0007669"/>
    <property type="project" value="TreeGrafter"/>
</dbReference>